<dbReference type="GO" id="GO:0042773">
    <property type="term" value="P:ATP synthesis coupled electron transport"/>
    <property type="evidence" value="ECO:0007669"/>
    <property type="project" value="InterPro"/>
</dbReference>
<evidence type="ECO:0000256" key="2">
    <source>
        <dbReference type="ARBA" id="ARBA00022692"/>
    </source>
</evidence>
<gene>
    <name evidence="5 8" type="primary">nuoN</name>
    <name evidence="8" type="ORF">FHP25_10870</name>
</gene>
<comment type="subcellular location">
    <subcellularLocation>
        <location evidence="5">Cell membrane</location>
        <topology evidence="5">Multi-pass membrane protein</topology>
    </subcellularLocation>
    <subcellularLocation>
        <location evidence="1">Endomembrane system</location>
        <topology evidence="1">Multi-pass membrane protein</topology>
    </subcellularLocation>
    <subcellularLocation>
        <location evidence="6">Membrane</location>
        <topology evidence="6">Multi-pass membrane protein</topology>
    </subcellularLocation>
</comment>
<feature type="transmembrane region" description="Helical" evidence="5">
    <location>
        <begin position="103"/>
        <end position="122"/>
    </location>
</feature>
<reference evidence="8 9" key="1">
    <citation type="submission" date="2019-06" db="EMBL/GenBank/DDBJ databases">
        <title>New taxonomy in bacterial strain CC-CFT640, isolated from vineyard.</title>
        <authorList>
            <person name="Lin S.-Y."/>
            <person name="Tsai C.-F."/>
            <person name="Young C.-C."/>
        </authorList>
    </citation>
    <scope>NUCLEOTIDE SEQUENCE [LARGE SCALE GENOMIC DNA]</scope>
    <source>
        <strain evidence="8 9">CC-CFT640</strain>
    </source>
</reference>
<protein>
    <recommendedName>
        <fullName evidence="5">NADH-quinone oxidoreductase subunit N</fullName>
        <ecNumber evidence="5">7.1.1.-</ecNumber>
    </recommendedName>
    <alternativeName>
        <fullName evidence="5">NADH dehydrogenase I subunit N</fullName>
    </alternativeName>
    <alternativeName>
        <fullName evidence="5">NDH-1 subunit N</fullName>
    </alternativeName>
</protein>
<dbReference type="GO" id="GO:0008137">
    <property type="term" value="F:NADH dehydrogenase (ubiquinone) activity"/>
    <property type="evidence" value="ECO:0007669"/>
    <property type="project" value="InterPro"/>
</dbReference>
<keyword evidence="8" id="KW-0560">Oxidoreductase</keyword>
<evidence type="ECO:0000313" key="8">
    <source>
        <dbReference type="EMBL" id="TXL76694.1"/>
    </source>
</evidence>
<comment type="caution">
    <text evidence="8">The sequence shown here is derived from an EMBL/GenBank/DDBJ whole genome shotgun (WGS) entry which is preliminary data.</text>
</comment>
<evidence type="ECO:0000313" key="9">
    <source>
        <dbReference type="Proteomes" id="UP000321638"/>
    </source>
</evidence>
<feature type="transmembrane region" description="Helical" evidence="5">
    <location>
        <begin position="12"/>
        <end position="31"/>
    </location>
</feature>
<dbReference type="Proteomes" id="UP000321638">
    <property type="component" value="Unassembled WGS sequence"/>
</dbReference>
<comment type="similarity">
    <text evidence="5">Belongs to the complex I subunit 2 family.</text>
</comment>
<evidence type="ECO:0000256" key="5">
    <source>
        <dbReference type="HAMAP-Rule" id="MF_00445"/>
    </source>
</evidence>
<dbReference type="Pfam" id="PF00361">
    <property type="entry name" value="Proton_antipo_M"/>
    <property type="match status" value="1"/>
</dbReference>
<evidence type="ECO:0000256" key="1">
    <source>
        <dbReference type="ARBA" id="ARBA00004127"/>
    </source>
</evidence>
<keyword evidence="5" id="KW-0830">Ubiquinone</keyword>
<feature type="domain" description="NADH:quinone oxidoreductase/Mrp antiporter transmembrane" evidence="7">
    <location>
        <begin position="122"/>
        <end position="415"/>
    </location>
</feature>
<comment type="subunit">
    <text evidence="5">NDH-1 is composed of 14 different subunits. Subunits NuoA, H, J, K, L, M, N constitute the membrane sector of the complex.</text>
</comment>
<feature type="transmembrane region" description="Helical" evidence="5">
    <location>
        <begin position="394"/>
        <end position="421"/>
    </location>
</feature>
<dbReference type="RefSeq" id="WP_147846956.1">
    <property type="nucleotide sequence ID" value="NZ_VDUZ01000010.1"/>
</dbReference>
<dbReference type="GO" id="GO:0005886">
    <property type="term" value="C:plasma membrane"/>
    <property type="evidence" value="ECO:0007669"/>
    <property type="project" value="UniProtKB-SubCell"/>
</dbReference>
<dbReference type="OrthoDB" id="9811718at2"/>
<sequence length="481" mass="51663">MTTGLDNWTLAAPEIFLAVAAMALLLIGAFRGTKGADLVSWLSVASLAVAIFLVLRLEHGTAFHDLFLVDAFTKAMKVLSLLGSGIAVVMSRGYFLRAGAWRFEFPVLAVLATLGMLIMISANDLMTLYLGLEMQSLALYVMAAFQRDSERSTEAGLKYFVLSSVASGMLLYGISLVYGFAGTTSFPSLARGFLAGEVSTGVVVGLVFVLAGLVFKVSAVPFHMWTPDVYEGAPTPVTALFSVAPKIAALSLIVSVVMGPFRPLLLQWQQIMIAVAVLSTVWGAIAALRQENIKRLMAYSSIGHMGYVLLGLAAGTEEGVRSVVIYMIIYLATNVGTFAVILSMRRKGEMVERISDLAGLSQRQPMMAAALLLFMFSMAGIPPMAGFFAKLNVFIAAINASLYIPAAIAVLASVVGAYYYLRIVKVMYFDAPAPVFDRPVERDMAVVMLAAALFVFPVFPVFQTPFLNGAQTAAKTFFSGK</sequence>
<keyword evidence="5" id="KW-0874">Quinone</keyword>
<feature type="transmembrane region" description="Helical" evidence="5">
    <location>
        <begin position="38"/>
        <end position="55"/>
    </location>
</feature>
<keyword evidence="9" id="KW-1185">Reference proteome</keyword>
<dbReference type="InterPro" id="IPR001750">
    <property type="entry name" value="ND/Mrp_TM"/>
</dbReference>
<feature type="transmembrane region" description="Helical" evidence="5">
    <location>
        <begin position="75"/>
        <end position="96"/>
    </location>
</feature>
<feature type="transmembrane region" description="Helical" evidence="5">
    <location>
        <begin position="322"/>
        <end position="344"/>
    </location>
</feature>
<dbReference type="EMBL" id="VDUZ01000010">
    <property type="protein sequence ID" value="TXL76694.1"/>
    <property type="molecule type" value="Genomic_DNA"/>
</dbReference>
<keyword evidence="4 5" id="KW-0472">Membrane</keyword>
<dbReference type="GO" id="GO:0012505">
    <property type="term" value="C:endomembrane system"/>
    <property type="evidence" value="ECO:0007669"/>
    <property type="project" value="UniProtKB-SubCell"/>
</dbReference>
<keyword evidence="5" id="KW-0520">NAD</keyword>
<evidence type="ECO:0000256" key="3">
    <source>
        <dbReference type="ARBA" id="ARBA00022989"/>
    </source>
</evidence>
<dbReference type="GO" id="GO:0048038">
    <property type="term" value="F:quinone binding"/>
    <property type="evidence" value="ECO:0007669"/>
    <property type="project" value="UniProtKB-KW"/>
</dbReference>
<feature type="transmembrane region" description="Helical" evidence="5">
    <location>
        <begin position="237"/>
        <end position="259"/>
    </location>
</feature>
<organism evidence="8 9">
    <name type="scientific">Vineibacter terrae</name>
    <dbReference type="NCBI Taxonomy" id="2586908"/>
    <lineage>
        <taxon>Bacteria</taxon>
        <taxon>Pseudomonadati</taxon>
        <taxon>Pseudomonadota</taxon>
        <taxon>Alphaproteobacteria</taxon>
        <taxon>Hyphomicrobiales</taxon>
        <taxon>Vineibacter</taxon>
    </lineage>
</organism>
<keyword evidence="5" id="KW-1278">Translocase</keyword>
<feature type="transmembrane region" description="Helical" evidence="5">
    <location>
        <begin position="442"/>
        <end position="462"/>
    </location>
</feature>
<dbReference type="NCBIfam" id="TIGR01770">
    <property type="entry name" value="NDH_I_N"/>
    <property type="match status" value="1"/>
</dbReference>
<feature type="transmembrane region" description="Helical" evidence="5">
    <location>
        <begin position="271"/>
        <end position="289"/>
    </location>
</feature>
<evidence type="ECO:0000259" key="7">
    <source>
        <dbReference type="Pfam" id="PF00361"/>
    </source>
</evidence>
<feature type="transmembrane region" description="Helical" evidence="5">
    <location>
        <begin position="365"/>
        <end position="388"/>
    </location>
</feature>
<comment type="catalytic activity">
    <reaction evidence="5">
        <text>a quinone + NADH + 5 H(+)(in) = a quinol + NAD(+) + 4 H(+)(out)</text>
        <dbReference type="Rhea" id="RHEA:57888"/>
        <dbReference type="ChEBI" id="CHEBI:15378"/>
        <dbReference type="ChEBI" id="CHEBI:24646"/>
        <dbReference type="ChEBI" id="CHEBI:57540"/>
        <dbReference type="ChEBI" id="CHEBI:57945"/>
        <dbReference type="ChEBI" id="CHEBI:132124"/>
    </reaction>
</comment>
<accession>A0A5C8PPN5</accession>
<dbReference type="InterPro" id="IPR010096">
    <property type="entry name" value="NADH-Q_OxRdtase_suN/2"/>
</dbReference>
<evidence type="ECO:0000256" key="4">
    <source>
        <dbReference type="ARBA" id="ARBA00023136"/>
    </source>
</evidence>
<dbReference type="PANTHER" id="PTHR22773">
    <property type="entry name" value="NADH DEHYDROGENASE"/>
    <property type="match status" value="1"/>
</dbReference>
<dbReference type="AlphaFoldDB" id="A0A5C8PPN5"/>
<feature type="transmembrane region" description="Helical" evidence="5">
    <location>
        <begin position="201"/>
        <end position="225"/>
    </location>
</feature>
<dbReference type="NCBIfam" id="NF004440">
    <property type="entry name" value="PRK05777.1-3"/>
    <property type="match status" value="1"/>
</dbReference>
<feature type="transmembrane region" description="Helical" evidence="5">
    <location>
        <begin position="157"/>
        <end position="181"/>
    </location>
</feature>
<dbReference type="GO" id="GO:0050136">
    <property type="term" value="F:NADH dehydrogenase (quinone) (non-electrogenic) activity"/>
    <property type="evidence" value="ECO:0007669"/>
    <property type="project" value="UniProtKB-UniRule"/>
</dbReference>
<keyword evidence="3 5" id="KW-1133">Transmembrane helix</keyword>
<name>A0A5C8PPN5_9HYPH</name>
<keyword evidence="2 5" id="KW-0812">Transmembrane</keyword>
<comment type="function">
    <text evidence="5">NDH-1 shuttles electrons from NADH, via FMN and iron-sulfur (Fe-S) centers, to quinones in the respiratory chain. The immediate electron acceptor for the enzyme in this species is believed to be ubiquinone. Couples the redox reaction to proton translocation (for every two electrons transferred, four hydrogen ions are translocated across the cytoplasmic membrane), and thus conserves the redox energy in a proton gradient.</text>
</comment>
<dbReference type="HAMAP" id="MF_00445">
    <property type="entry name" value="NDH1_NuoN_1"/>
    <property type="match status" value="1"/>
</dbReference>
<feature type="transmembrane region" description="Helical" evidence="5">
    <location>
        <begin position="296"/>
        <end position="316"/>
    </location>
</feature>
<evidence type="ECO:0000256" key="6">
    <source>
        <dbReference type="RuleBase" id="RU000320"/>
    </source>
</evidence>
<keyword evidence="5" id="KW-1003">Cell membrane</keyword>
<dbReference type="PRINTS" id="PR01434">
    <property type="entry name" value="NADHDHGNASE5"/>
</dbReference>
<dbReference type="EC" id="7.1.1.-" evidence="5"/>
<proteinExistence type="inferred from homology"/>
<keyword evidence="5" id="KW-0813">Transport</keyword>